<proteinExistence type="predicted"/>
<dbReference type="InterPro" id="IPR024288">
    <property type="entry name" value="SICA_C"/>
</dbReference>
<sequence>MACCSAVFEGYFALPSKRRRKRRANQVRAPALQAQIIQHIEEDGPHEYTLVKERRQPRSTPQKTRKQVGKRGGRRGVGRCTIIDIHLEVLDECQKKDLHSTKEDFFEILIQEFMGSEFMKEEKIPKEQVASSDFGFMEDDFVPKEEIHK</sequence>
<accession>A0A1B1E752</accession>
<dbReference type="VEuPathDB" id="PlasmoDB:PCOAH_00053280"/>
<feature type="region of interest" description="Disordered" evidence="1">
    <location>
        <begin position="51"/>
        <end position="75"/>
    </location>
</feature>
<evidence type="ECO:0000259" key="2">
    <source>
        <dbReference type="Pfam" id="PF12879"/>
    </source>
</evidence>
<evidence type="ECO:0000313" key="3">
    <source>
        <dbReference type="EMBL" id="ANQ10828.1"/>
    </source>
</evidence>
<dbReference type="Proteomes" id="UP000092716">
    <property type="component" value="Chromosome 14"/>
</dbReference>
<dbReference type="Pfam" id="PF12879">
    <property type="entry name" value="SICA_C"/>
    <property type="match status" value="1"/>
</dbReference>
<evidence type="ECO:0000313" key="4">
    <source>
        <dbReference type="Proteomes" id="UP000092716"/>
    </source>
</evidence>
<keyword evidence="4" id="KW-1185">Reference proteome</keyword>
<dbReference type="KEGG" id="pcot:PCOAH_00053280"/>
<dbReference type="AlphaFoldDB" id="A0A1B1E752"/>
<dbReference type="GeneID" id="30912062"/>
<dbReference type="OrthoDB" id="376328at2759"/>
<evidence type="ECO:0000256" key="1">
    <source>
        <dbReference type="SAM" id="MobiDB-lite"/>
    </source>
</evidence>
<feature type="compositionally biased region" description="Basic residues" evidence="1">
    <location>
        <begin position="63"/>
        <end position="75"/>
    </location>
</feature>
<organism evidence="3 4">
    <name type="scientific">Plasmodium coatneyi</name>
    <dbReference type="NCBI Taxonomy" id="208452"/>
    <lineage>
        <taxon>Eukaryota</taxon>
        <taxon>Sar</taxon>
        <taxon>Alveolata</taxon>
        <taxon>Apicomplexa</taxon>
        <taxon>Aconoidasida</taxon>
        <taxon>Haemosporida</taxon>
        <taxon>Plasmodiidae</taxon>
        <taxon>Plasmodium</taxon>
    </lineage>
</organism>
<feature type="domain" description="Schizont-infected cell agglutination C-terminal" evidence="2">
    <location>
        <begin position="11"/>
        <end position="133"/>
    </location>
</feature>
<dbReference type="EMBL" id="CP016252">
    <property type="protein sequence ID" value="ANQ10828.1"/>
    <property type="molecule type" value="Genomic_DNA"/>
</dbReference>
<name>A0A1B1E752_9APIC</name>
<reference evidence="4" key="1">
    <citation type="submission" date="2016-06" db="EMBL/GenBank/DDBJ databases">
        <title>First high quality genome sequence of Plasmodium coatneyi using continuous long reads from single molecule, real-time sequencing.</title>
        <authorList>
            <person name="Chien J.-T."/>
            <person name="Pakala S.B."/>
            <person name="Geraldo J.A."/>
            <person name="Lapp S.A."/>
            <person name="Barnwell J.W."/>
            <person name="Kissinger J.C."/>
            <person name="Galinski M.R."/>
            <person name="Humphrey J.C."/>
        </authorList>
    </citation>
    <scope>NUCLEOTIDE SEQUENCE [LARGE SCALE GENOMIC DNA]</scope>
    <source>
        <strain evidence="4">Hackeri</strain>
    </source>
</reference>
<gene>
    <name evidence="3" type="ORF">PCOAH_00053280</name>
</gene>
<protein>
    <submittedName>
        <fullName evidence="3">SICA antigen</fullName>
    </submittedName>
</protein>
<dbReference type="RefSeq" id="XP_019917523.1">
    <property type="nucleotide sequence ID" value="XM_020062108.1"/>
</dbReference>